<dbReference type="Gene3D" id="3.30.450.20">
    <property type="entry name" value="PAS domain"/>
    <property type="match status" value="1"/>
</dbReference>
<gene>
    <name evidence="4" type="ORF">I4X03_011070</name>
</gene>
<dbReference type="Gene3D" id="3.20.20.450">
    <property type="entry name" value="EAL domain"/>
    <property type="match status" value="1"/>
</dbReference>
<dbReference type="SUPFAM" id="SSF141868">
    <property type="entry name" value="EAL domain-like"/>
    <property type="match status" value="1"/>
</dbReference>
<dbReference type="Pfam" id="PF13185">
    <property type="entry name" value="GAF_2"/>
    <property type="match status" value="1"/>
</dbReference>
<sequence length="739" mass="81497">MTEANDRSFNQMFQAHPIPMWVYDLETLGFQAVNNAAMAHYGYTEDEFMALSIIDLRPPEEAPRLLQNIRHHASLPSATLQKSGLWVHRKKDGSLIDVEITSHAINYNGRACRFVLAHDVTDRVQAAAKIARLNRVYAVLSGINSAIVRIRDRDALFQEACRLSTVEGGFLAAAIAVPQPGTPELAVIAHSGRILPEVPAELAELCPAERVMREHRQVICNSVAADPAFALLAERMHARDIRSLAAFPLAVGDRIEAVLTLYANVEGVFDPDEMKVLNELAGDLAFALLFFEREERISYLAYYDVMTALPNRRLFLDRLAQLVQLDGTQQPLVVALVNLDRFAQLNDALGRHAGDALLVQIAARLGERLPEAFNLSRIGGDTFGLTFVDLDHAEEAADLLRDRLFRALDQPFRLDGQTVRISSRAGMAVWPADGADADTLFKHAEAALKNARTSGERHLFYAPRMNATLAARLALENELQAALENQQFELHYQPRVNLGTGAIVSAEALIRWHHPTRGLVGPVSFIPLAEETGLIRPIGAWVIDAVCAQQAQWKLNGSAIVPVAINLSAVQSAQPDLLRTIRSAIETHEVTEKYLEFELTETAVMNNPEEAARNLAALKQLGVRLSLDDFGTGYSSLAQLKRFPFDFVKIDRSFIAGIDSNPEDAAIAAAIIAMAHSLHLRVVAEGVETSAQLDVLRSLRCDEIQGFYFSRPVAAGAFEEMLRNGTLMPPSETGMHYHI</sequence>
<dbReference type="SMART" id="SM00091">
    <property type="entry name" value="PAS"/>
    <property type="match status" value="1"/>
</dbReference>
<feature type="domain" description="EAL" evidence="2">
    <location>
        <begin position="472"/>
        <end position="726"/>
    </location>
</feature>
<dbReference type="InterPro" id="IPR035919">
    <property type="entry name" value="EAL_sf"/>
</dbReference>
<dbReference type="SMART" id="SM00267">
    <property type="entry name" value="GGDEF"/>
    <property type="match status" value="1"/>
</dbReference>
<dbReference type="SUPFAM" id="SSF55781">
    <property type="entry name" value="GAF domain-like"/>
    <property type="match status" value="1"/>
</dbReference>
<dbReference type="NCBIfam" id="TIGR00229">
    <property type="entry name" value="sensory_box"/>
    <property type="match status" value="1"/>
</dbReference>
<protein>
    <submittedName>
        <fullName evidence="4">EAL domain-containing protein</fullName>
    </submittedName>
</protein>
<dbReference type="SUPFAM" id="SSF55785">
    <property type="entry name" value="PYP-like sensor domain (PAS domain)"/>
    <property type="match status" value="1"/>
</dbReference>
<dbReference type="InterPro" id="IPR003018">
    <property type="entry name" value="GAF"/>
</dbReference>
<dbReference type="InterPro" id="IPR000014">
    <property type="entry name" value="PAS"/>
</dbReference>
<evidence type="ECO:0000313" key="4">
    <source>
        <dbReference type="EMBL" id="MBZ2207801.1"/>
    </source>
</evidence>
<dbReference type="CDD" id="cd00130">
    <property type="entry name" value="PAS"/>
    <property type="match status" value="1"/>
</dbReference>
<keyword evidence="5" id="KW-1185">Reference proteome</keyword>
<dbReference type="Proteomes" id="UP000809349">
    <property type="component" value="Unassembled WGS sequence"/>
</dbReference>
<dbReference type="InterPro" id="IPR001633">
    <property type="entry name" value="EAL_dom"/>
</dbReference>
<dbReference type="Gene3D" id="3.30.450.40">
    <property type="match status" value="1"/>
</dbReference>
<feature type="domain" description="PAS" evidence="1">
    <location>
        <begin position="5"/>
        <end position="70"/>
    </location>
</feature>
<organism evidence="4 5">
    <name type="scientific">Massilia soli</name>
    <dbReference type="NCBI Taxonomy" id="2792854"/>
    <lineage>
        <taxon>Bacteria</taxon>
        <taxon>Pseudomonadati</taxon>
        <taxon>Pseudomonadota</taxon>
        <taxon>Betaproteobacteria</taxon>
        <taxon>Burkholderiales</taxon>
        <taxon>Oxalobacteraceae</taxon>
        <taxon>Telluria group</taxon>
        <taxon>Massilia</taxon>
    </lineage>
</organism>
<dbReference type="EMBL" id="JAFBIL020000004">
    <property type="protein sequence ID" value="MBZ2207801.1"/>
    <property type="molecule type" value="Genomic_DNA"/>
</dbReference>
<dbReference type="InterPro" id="IPR029016">
    <property type="entry name" value="GAF-like_dom_sf"/>
</dbReference>
<dbReference type="PROSITE" id="PS50112">
    <property type="entry name" value="PAS"/>
    <property type="match status" value="1"/>
</dbReference>
<dbReference type="InterPro" id="IPR052155">
    <property type="entry name" value="Biofilm_reg_signaling"/>
</dbReference>
<dbReference type="PANTHER" id="PTHR44757:SF2">
    <property type="entry name" value="BIOFILM ARCHITECTURE MAINTENANCE PROTEIN MBAA"/>
    <property type="match status" value="1"/>
</dbReference>
<dbReference type="Pfam" id="PF00990">
    <property type="entry name" value="GGDEF"/>
    <property type="match status" value="1"/>
</dbReference>
<dbReference type="NCBIfam" id="TIGR00254">
    <property type="entry name" value="GGDEF"/>
    <property type="match status" value="1"/>
</dbReference>
<dbReference type="InterPro" id="IPR035965">
    <property type="entry name" value="PAS-like_dom_sf"/>
</dbReference>
<evidence type="ECO:0000259" key="2">
    <source>
        <dbReference type="PROSITE" id="PS50883"/>
    </source>
</evidence>
<feature type="domain" description="GGDEF" evidence="3">
    <location>
        <begin position="330"/>
        <end position="464"/>
    </location>
</feature>
<dbReference type="InterPro" id="IPR043128">
    <property type="entry name" value="Rev_trsase/Diguanyl_cyclase"/>
</dbReference>
<accession>A0ABS7SNP3</accession>
<dbReference type="CDD" id="cd01948">
    <property type="entry name" value="EAL"/>
    <property type="match status" value="1"/>
</dbReference>
<dbReference type="InterPro" id="IPR029787">
    <property type="entry name" value="Nucleotide_cyclase"/>
</dbReference>
<evidence type="ECO:0000313" key="5">
    <source>
        <dbReference type="Proteomes" id="UP000809349"/>
    </source>
</evidence>
<dbReference type="InterPro" id="IPR000160">
    <property type="entry name" value="GGDEF_dom"/>
</dbReference>
<dbReference type="PROSITE" id="PS50883">
    <property type="entry name" value="EAL"/>
    <property type="match status" value="1"/>
</dbReference>
<dbReference type="SUPFAM" id="SSF55073">
    <property type="entry name" value="Nucleotide cyclase"/>
    <property type="match status" value="1"/>
</dbReference>
<dbReference type="CDD" id="cd01949">
    <property type="entry name" value="GGDEF"/>
    <property type="match status" value="1"/>
</dbReference>
<dbReference type="PANTHER" id="PTHR44757">
    <property type="entry name" value="DIGUANYLATE CYCLASE DGCP"/>
    <property type="match status" value="1"/>
</dbReference>
<evidence type="ECO:0000259" key="1">
    <source>
        <dbReference type="PROSITE" id="PS50112"/>
    </source>
</evidence>
<reference evidence="4 5" key="1">
    <citation type="submission" date="2021-08" db="EMBL/GenBank/DDBJ databases">
        <title>Massilia sp. R798.</title>
        <authorList>
            <person name="Baek J.H."/>
            <person name="Jung H.S."/>
            <person name="Kim K.R."/>
            <person name="Jeon C.O."/>
        </authorList>
    </citation>
    <scope>NUCLEOTIDE SEQUENCE [LARGE SCALE GENOMIC DNA]</scope>
    <source>
        <strain evidence="4 5">R798</strain>
    </source>
</reference>
<name>A0ABS7SNP3_9BURK</name>
<dbReference type="RefSeq" id="WP_223468287.1">
    <property type="nucleotide sequence ID" value="NZ_JAFBIL020000004.1"/>
</dbReference>
<evidence type="ECO:0000259" key="3">
    <source>
        <dbReference type="PROSITE" id="PS50887"/>
    </source>
</evidence>
<dbReference type="Pfam" id="PF00563">
    <property type="entry name" value="EAL"/>
    <property type="match status" value="1"/>
</dbReference>
<proteinExistence type="predicted"/>
<comment type="caution">
    <text evidence="4">The sequence shown here is derived from an EMBL/GenBank/DDBJ whole genome shotgun (WGS) entry which is preliminary data.</text>
</comment>
<dbReference type="SMART" id="SM00052">
    <property type="entry name" value="EAL"/>
    <property type="match status" value="1"/>
</dbReference>
<dbReference type="Gene3D" id="3.30.70.270">
    <property type="match status" value="1"/>
</dbReference>
<dbReference type="PROSITE" id="PS50887">
    <property type="entry name" value="GGDEF"/>
    <property type="match status" value="1"/>
</dbReference>